<dbReference type="EMBL" id="BJOL01000006">
    <property type="protein sequence ID" value="GED57166.1"/>
    <property type="molecule type" value="Genomic_DNA"/>
</dbReference>
<keyword evidence="5" id="KW-1185">Reference proteome</keyword>
<protein>
    <recommendedName>
        <fullName evidence="1">DUF1266 domain-containing protein</fullName>
    </recommendedName>
</protein>
<evidence type="ECO:0000313" key="5">
    <source>
        <dbReference type="Proteomes" id="UP000319498"/>
    </source>
</evidence>
<evidence type="ECO:0000259" key="1">
    <source>
        <dbReference type="Pfam" id="PF06889"/>
    </source>
</evidence>
<organism evidence="3 4">
    <name type="scientific">Brevibacillus formosus</name>
    <dbReference type="NCBI Taxonomy" id="54913"/>
    <lineage>
        <taxon>Bacteria</taxon>
        <taxon>Bacillati</taxon>
        <taxon>Bacillota</taxon>
        <taxon>Bacilli</taxon>
        <taxon>Bacillales</taxon>
        <taxon>Paenibacillaceae</taxon>
        <taxon>Brevibacillus</taxon>
    </lineage>
</organism>
<gene>
    <name evidence="3" type="ORF">AA984_12735</name>
    <name evidence="2" type="ORF">BFO01nite_12980</name>
</gene>
<feature type="domain" description="DUF1266" evidence="1">
    <location>
        <begin position="39"/>
        <end position="195"/>
    </location>
</feature>
<evidence type="ECO:0000313" key="2">
    <source>
        <dbReference type="EMBL" id="GED57166.1"/>
    </source>
</evidence>
<proteinExistence type="predicted"/>
<reference evidence="3 4" key="1">
    <citation type="submission" date="2015-05" db="EMBL/GenBank/DDBJ databases">
        <title>Genome sequencing project for genomic taxonomy and phylogenomics of Bacillus-like bacteria.</title>
        <authorList>
            <person name="Liu B."/>
            <person name="Wang J."/>
            <person name="Zhu Y."/>
            <person name="Liu G."/>
            <person name="Chen Q."/>
            <person name="Chen Z."/>
            <person name="Lan J."/>
            <person name="Che J."/>
            <person name="Ge C."/>
            <person name="Shi H."/>
            <person name="Pan Z."/>
            <person name="Liu X."/>
        </authorList>
    </citation>
    <scope>NUCLEOTIDE SEQUENCE [LARGE SCALE GENOMIC DNA]</scope>
    <source>
        <strain evidence="3 4">DSM 9885</strain>
    </source>
</reference>
<reference evidence="2 5" key="2">
    <citation type="submission" date="2019-06" db="EMBL/GenBank/DDBJ databases">
        <title>Whole genome shotgun sequence of Brevibacillus formosus NBRC 15716.</title>
        <authorList>
            <person name="Hosoyama A."/>
            <person name="Uohara A."/>
            <person name="Ohji S."/>
            <person name="Ichikawa N."/>
        </authorList>
    </citation>
    <scope>NUCLEOTIDE SEQUENCE [LARGE SCALE GENOMIC DNA]</scope>
    <source>
        <strain evidence="2 5">NBRC 15716</strain>
    </source>
</reference>
<dbReference type="Pfam" id="PF06889">
    <property type="entry name" value="DUF1266"/>
    <property type="match status" value="1"/>
</dbReference>
<evidence type="ECO:0000313" key="3">
    <source>
        <dbReference type="EMBL" id="KLH99362.1"/>
    </source>
</evidence>
<dbReference type="InterPro" id="IPR009677">
    <property type="entry name" value="DUF1266"/>
</dbReference>
<dbReference type="GeneID" id="87585935"/>
<dbReference type="OrthoDB" id="2880836at2"/>
<dbReference type="Proteomes" id="UP000319498">
    <property type="component" value="Unassembled WGS sequence"/>
</dbReference>
<evidence type="ECO:0000313" key="4">
    <source>
        <dbReference type="Proteomes" id="UP000035218"/>
    </source>
</evidence>
<dbReference type="Proteomes" id="UP000035218">
    <property type="component" value="Unassembled WGS sequence"/>
</dbReference>
<accession>A0A837KQL1</accession>
<sequence length="210" mass="24577">MFIFTSKKEKQFTLFTYSMHAAITIGSGTRLIDVKDNYTKWGMKDAASQRARLTWMLTEGVRKEFARLHHFMAALSESGRKEYIDSLESDQERIAKAKVVQFYLRRLPAEGIAAYDYTWASFLSRGKGDYGYISKEEARQFKLQAAQQTQQAYNNWGEFLTGYIAGYQFMTAQTSLDYLRENEWEFTRYFVSKHSTILKVNFHEDFSTLQ</sequence>
<dbReference type="EMBL" id="LDCN01000003">
    <property type="protein sequence ID" value="KLH99362.1"/>
    <property type="molecule type" value="Genomic_DNA"/>
</dbReference>
<dbReference type="AlphaFoldDB" id="A0A837KQL1"/>
<name>A0A837KQL1_9BACL</name>
<comment type="caution">
    <text evidence="3">The sequence shown here is derived from an EMBL/GenBank/DDBJ whole genome shotgun (WGS) entry which is preliminary data.</text>
</comment>
<dbReference type="RefSeq" id="WP_047070212.1">
    <property type="nucleotide sequence ID" value="NZ_BJOL01000006.1"/>
</dbReference>